<comment type="caution">
    <text evidence="1">The sequence shown here is derived from an EMBL/GenBank/DDBJ whole genome shotgun (WGS) entry which is preliminary data.</text>
</comment>
<organism evidence="1 2">
    <name type="scientific">Thalassotalea algicola</name>
    <dbReference type="NCBI Taxonomy" id="2716224"/>
    <lineage>
        <taxon>Bacteria</taxon>
        <taxon>Pseudomonadati</taxon>
        <taxon>Pseudomonadota</taxon>
        <taxon>Gammaproteobacteria</taxon>
        <taxon>Alteromonadales</taxon>
        <taxon>Colwelliaceae</taxon>
        <taxon>Thalassotalea</taxon>
    </lineage>
</organism>
<proteinExistence type="predicted"/>
<dbReference type="AlphaFoldDB" id="A0A7Y0Q7U1"/>
<evidence type="ECO:0000313" key="1">
    <source>
        <dbReference type="EMBL" id="NMP32556.1"/>
    </source>
</evidence>
<dbReference type="RefSeq" id="WP_169075880.1">
    <property type="nucleotide sequence ID" value="NZ_JABBXH010000004.1"/>
</dbReference>
<dbReference type="EMBL" id="JABBXH010000004">
    <property type="protein sequence ID" value="NMP32556.1"/>
    <property type="molecule type" value="Genomic_DNA"/>
</dbReference>
<accession>A0A7Y0Q7U1</accession>
<sequence length="144" mass="16694">MEIKLGYGVDSILFGHTEQQVIALLGNPDKTFFTDEENKRLQFNELLVELSFEIENDHRLSWIEVHNKNVTILGHQLIGKSMPEVLSILRMELDTEPTIDDYGSFVSVTFEKEWLELQFSFNKLTNINFGVLYGENEEPKWPAT</sequence>
<dbReference type="Proteomes" id="UP000568664">
    <property type="component" value="Unassembled WGS sequence"/>
</dbReference>
<reference evidence="1 2" key="1">
    <citation type="submission" date="2020-04" db="EMBL/GenBank/DDBJ databases">
        <title>Thalassotalea sp. M1531, isolated from the surface of marine red alga.</title>
        <authorList>
            <person name="Pang L."/>
            <person name="Lu D.-C."/>
        </authorList>
    </citation>
    <scope>NUCLEOTIDE SEQUENCE [LARGE SCALE GENOMIC DNA]</scope>
    <source>
        <strain evidence="1 2">M1531</strain>
    </source>
</reference>
<name>A0A7Y0Q7U1_9GAMM</name>
<protein>
    <submittedName>
        <fullName evidence="1">Uncharacterized protein</fullName>
    </submittedName>
</protein>
<keyword evidence="2" id="KW-1185">Reference proteome</keyword>
<gene>
    <name evidence="1" type="ORF">HII17_13400</name>
</gene>
<evidence type="ECO:0000313" key="2">
    <source>
        <dbReference type="Proteomes" id="UP000568664"/>
    </source>
</evidence>